<evidence type="ECO:0008006" key="10">
    <source>
        <dbReference type="Google" id="ProtNLM"/>
    </source>
</evidence>
<dbReference type="Gene3D" id="1.10.10.10">
    <property type="entry name" value="Winged helix-like DNA-binding domain superfamily/Winged helix DNA-binding domain"/>
    <property type="match status" value="1"/>
</dbReference>
<evidence type="ECO:0000256" key="6">
    <source>
        <dbReference type="ARBA" id="ARBA00023163"/>
    </source>
</evidence>
<dbReference type="RefSeq" id="WP_087021031.1">
    <property type="nucleotide sequence ID" value="NZ_CP178353.1"/>
</dbReference>
<dbReference type="InterPro" id="IPR043135">
    <property type="entry name" value="Fur_C"/>
</dbReference>
<evidence type="ECO:0000256" key="4">
    <source>
        <dbReference type="ARBA" id="ARBA00023015"/>
    </source>
</evidence>
<evidence type="ECO:0000256" key="5">
    <source>
        <dbReference type="ARBA" id="ARBA00023125"/>
    </source>
</evidence>
<evidence type="ECO:0000256" key="3">
    <source>
        <dbReference type="ARBA" id="ARBA00022833"/>
    </source>
</evidence>
<name>A0A252F284_9FIRM</name>
<dbReference type="OrthoDB" id="8659436at2"/>
<evidence type="ECO:0000313" key="9">
    <source>
        <dbReference type="Proteomes" id="UP000194903"/>
    </source>
</evidence>
<comment type="caution">
    <text evidence="8">The sequence shown here is derived from an EMBL/GenBank/DDBJ whole genome shotgun (WGS) entry which is preliminary data.</text>
</comment>
<keyword evidence="5" id="KW-0238">DNA-binding</keyword>
<dbReference type="GO" id="GO:0045892">
    <property type="term" value="P:negative regulation of DNA-templated transcription"/>
    <property type="evidence" value="ECO:0007669"/>
    <property type="project" value="TreeGrafter"/>
</dbReference>
<sequence length="134" mass="15233">MKYSRQRELIREAVNQSNGHPTADAVYQQVRQKEPTISLATVYRNLSQLAENNMIRRVVVPGDSDHFDCTMEYHEHMICTGCGKVVDVWPERPLAEQFRALPGVCCTGYELVLYGLCPTCADQENRQKTQAEKG</sequence>
<dbReference type="PANTHER" id="PTHR33202">
    <property type="entry name" value="ZINC UPTAKE REGULATION PROTEIN"/>
    <property type="match status" value="1"/>
</dbReference>
<keyword evidence="6" id="KW-0804">Transcription</keyword>
<dbReference type="InterPro" id="IPR036388">
    <property type="entry name" value="WH-like_DNA-bd_sf"/>
</dbReference>
<dbReference type="GO" id="GO:0000976">
    <property type="term" value="F:transcription cis-regulatory region binding"/>
    <property type="evidence" value="ECO:0007669"/>
    <property type="project" value="TreeGrafter"/>
</dbReference>
<proteinExistence type="inferred from homology"/>
<feature type="binding site" evidence="7">
    <location>
        <position position="82"/>
    </location>
    <ligand>
        <name>Zn(2+)</name>
        <dbReference type="ChEBI" id="CHEBI:29105"/>
    </ligand>
</feature>
<dbReference type="Pfam" id="PF01475">
    <property type="entry name" value="FUR"/>
    <property type="match status" value="1"/>
</dbReference>
<dbReference type="EMBL" id="NHOC01000009">
    <property type="protein sequence ID" value="OUM19893.1"/>
    <property type="molecule type" value="Genomic_DNA"/>
</dbReference>
<comment type="cofactor">
    <cofactor evidence="7">
        <name>Zn(2+)</name>
        <dbReference type="ChEBI" id="CHEBI:29105"/>
    </cofactor>
    <text evidence="7">Binds 1 zinc ion per subunit.</text>
</comment>
<dbReference type="InterPro" id="IPR002481">
    <property type="entry name" value="FUR"/>
</dbReference>
<keyword evidence="7" id="KW-0479">Metal-binding</keyword>
<protein>
    <recommendedName>
        <fullName evidence="10">Transcriptional repressor</fullName>
    </recommendedName>
</protein>
<dbReference type="GO" id="GO:1900376">
    <property type="term" value="P:regulation of secondary metabolite biosynthetic process"/>
    <property type="evidence" value="ECO:0007669"/>
    <property type="project" value="TreeGrafter"/>
</dbReference>
<keyword evidence="3 7" id="KW-0862">Zinc</keyword>
<keyword evidence="9" id="KW-1185">Reference proteome</keyword>
<evidence type="ECO:0000256" key="1">
    <source>
        <dbReference type="ARBA" id="ARBA00007957"/>
    </source>
</evidence>
<evidence type="ECO:0000313" key="8">
    <source>
        <dbReference type="EMBL" id="OUM19893.1"/>
    </source>
</evidence>
<organism evidence="8 9">
    <name type="scientific">Butyricicoccus porcorum</name>
    <dbReference type="NCBI Taxonomy" id="1945634"/>
    <lineage>
        <taxon>Bacteria</taxon>
        <taxon>Bacillati</taxon>
        <taxon>Bacillota</taxon>
        <taxon>Clostridia</taxon>
        <taxon>Eubacteriales</taxon>
        <taxon>Butyricicoccaceae</taxon>
        <taxon>Butyricicoccus</taxon>
    </lineage>
</organism>
<dbReference type="PANTHER" id="PTHR33202:SF7">
    <property type="entry name" value="FERRIC UPTAKE REGULATION PROTEIN"/>
    <property type="match status" value="1"/>
</dbReference>
<dbReference type="GO" id="GO:0003700">
    <property type="term" value="F:DNA-binding transcription factor activity"/>
    <property type="evidence" value="ECO:0007669"/>
    <property type="project" value="InterPro"/>
</dbReference>
<dbReference type="AlphaFoldDB" id="A0A252F284"/>
<evidence type="ECO:0000256" key="7">
    <source>
        <dbReference type="PIRSR" id="PIRSR602481-1"/>
    </source>
</evidence>
<feature type="binding site" evidence="7">
    <location>
        <position position="79"/>
    </location>
    <ligand>
        <name>Zn(2+)</name>
        <dbReference type="ChEBI" id="CHEBI:29105"/>
    </ligand>
</feature>
<accession>A0A252F284</accession>
<dbReference type="CDD" id="cd07153">
    <property type="entry name" value="Fur_like"/>
    <property type="match status" value="1"/>
</dbReference>
<dbReference type="InterPro" id="IPR036390">
    <property type="entry name" value="WH_DNA-bd_sf"/>
</dbReference>
<dbReference type="GO" id="GO:0008270">
    <property type="term" value="F:zinc ion binding"/>
    <property type="evidence" value="ECO:0007669"/>
    <property type="project" value="TreeGrafter"/>
</dbReference>
<keyword evidence="2" id="KW-0678">Repressor</keyword>
<keyword evidence="4" id="KW-0805">Transcription regulation</keyword>
<feature type="binding site" evidence="7">
    <location>
        <position position="117"/>
    </location>
    <ligand>
        <name>Zn(2+)</name>
        <dbReference type="ChEBI" id="CHEBI:29105"/>
    </ligand>
</feature>
<gene>
    <name evidence="8" type="ORF">CBW42_10445</name>
</gene>
<comment type="similarity">
    <text evidence="1">Belongs to the Fur family.</text>
</comment>
<reference evidence="8 9" key="1">
    <citation type="submission" date="2017-05" db="EMBL/GenBank/DDBJ databases">
        <title>Butyricicoccus porcorum sp. nov. a butyrate-producing bacterium from the swine intestinal tract.</title>
        <authorList>
            <person name="Trachsel J."/>
            <person name="Humphrey S."/>
            <person name="Allen H.K."/>
        </authorList>
    </citation>
    <scope>NUCLEOTIDE SEQUENCE [LARGE SCALE GENOMIC DNA]</scope>
    <source>
        <strain evidence="8">BB10</strain>
    </source>
</reference>
<dbReference type="Gene3D" id="3.30.1490.190">
    <property type="match status" value="1"/>
</dbReference>
<dbReference type="Proteomes" id="UP000194903">
    <property type="component" value="Unassembled WGS sequence"/>
</dbReference>
<evidence type="ECO:0000256" key="2">
    <source>
        <dbReference type="ARBA" id="ARBA00022491"/>
    </source>
</evidence>
<feature type="binding site" evidence="7">
    <location>
        <position position="120"/>
    </location>
    <ligand>
        <name>Zn(2+)</name>
        <dbReference type="ChEBI" id="CHEBI:29105"/>
    </ligand>
</feature>
<dbReference type="SUPFAM" id="SSF46785">
    <property type="entry name" value="Winged helix' DNA-binding domain"/>
    <property type="match status" value="1"/>
</dbReference>